<dbReference type="NCBIfam" id="TIGR00254">
    <property type="entry name" value="GGDEF"/>
    <property type="match status" value="1"/>
</dbReference>
<dbReference type="GO" id="GO:0043709">
    <property type="term" value="P:cell adhesion involved in single-species biofilm formation"/>
    <property type="evidence" value="ECO:0007669"/>
    <property type="project" value="TreeGrafter"/>
</dbReference>
<accession>A0A1M5T4G1</accession>
<organism evidence="2 3">
    <name type="scientific">Asaccharospora irregularis DSM 2635</name>
    <dbReference type="NCBI Taxonomy" id="1121321"/>
    <lineage>
        <taxon>Bacteria</taxon>
        <taxon>Bacillati</taxon>
        <taxon>Bacillota</taxon>
        <taxon>Clostridia</taxon>
        <taxon>Peptostreptococcales</taxon>
        <taxon>Peptostreptococcaceae</taxon>
        <taxon>Asaccharospora</taxon>
    </lineage>
</organism>
<dbReference type="AlphaFoldDB" id="A0A1M5T4G1"/>
<feature type="domain" description="GGDEF" evidence="1">
    <location>
        <begin position="66"/>
        <end position="201"/>
    </location>
</feature>
<dbReference type="GO" id="GO:0052621">
    <property type="term" value="F:diguanylate cyclase activity"/>
    <property type="evidence" value="ECO:0007669"/>
    <property type="project" value="TreeGrafter"/>
</dbReference>
<gene>
    <name evidence="2" type="ORF">SAMN04488530_15110</name>
</gene>
<dbReference type="GO" id="GO:1902201">
    <property type="term" value="P:negative regulation of bacterial-type flagellum-dependent cell motility"/>
    <property type="evidence" value="ECO:0007669"/>
    <property type="project" value="TreeGrafter"/>
</dbReference>
<dbReference type="PROSITE" id="PS50887">
    <property type="entry name" value="GGDEF"/>
    <property type="match status" value="1"/>
</dbReference>
<protein>
    <submittedName>
        <fullName evidence="2">Diguanylate cyclase (GGDEF) domain-containing protein</fullName>
    </submittedName>
</protein>
<dbReference type="STRING" id="1121321.SAMN04488530_15110"/>
<dbReference type="CDD" id="cd01949">
    <property type="entry name" value="GGDEF"/>
    <property type="match status" value="1"/>
</dbReference>
<dbReference type="PANTHER" id="PTHR45138:SF23">
    <property type="entry name" value="SIGNALING PROTEIN"/>
    <property type="match status" value="1"/>
</dbReference>
<dbReference type="InterPro" id="IPR043128">
    <property type="entry name" value="Rev_trsase/Diguanyl_cyclase"/>
</dbReference>
<evidence type="ECO:0000313" key="3">
    <source>
        <dbReference type="Proteomes" id="UP000243255"/>
    </source>
</evidence>
<dbReference type="Gene3D" id="3.30.70.270">
    <property type="match status" value="1"/>
</dbReference>
<dbReference type="SMART" id="SM00267">
    <property type="entry name" value="GGDEF"/>
    <property type="match status" value="1"/>
</dbReference>
<dbReference type="InterPro" id="IPR029787">
    <property type="entry name" value="Nucleotide_cyclase"/>
</dbReference>
<dbReference type="GO" id="GO:0005886">
    <property type="term" value="C:plasma membrane"/>
    <property type="evidence" value="ECO:0007669"/>
    <property type="project" value="TreeGrafter"/>
</dbReference>
<dbReference type="InterPro" id="IPR000160">
    <property type="entry name" value="GGDEF_dom"/>
</dbReference>
<dbReference type="Pfam" id="PF00990">
    <property type="entry name" value="GGDEF"/>
    <property type="match status" value="1"/>
</dbReference>
<dbReference type="RefSeq" id="WP_073127653.1">
    <property type="nucleotide sequence ID" value="NZ_BAABCH010000071.1"/>
</dbReference>
<reference evidence="3" key="1">
    <citation type="submission" date="2016-11" db="EMBL/GenBank/DDBJ databases">
        <authorList>
            <person name="Varghese N."/>
            <person name="Submissions S."/>
        </authorList>
    </citation>
    <scope>NUCLEOTIDE SEQUENCE [LARGE SCALE GENOMIC DNA]</scope>
    <source>
        <strain evidence="3">DSM 2635</strain>
    </source>
</reference>
<dbReference type="OrthoDB" id="9805474at2"/>
<name>A0A1M5T4G1_9FIRM</name>
<dbReference type="EMBL" id="FQWX01000051">
    <property type="protein sequence ID" value="SHH45263.1"/>
    <property type="molecule type" value="Genomic_DNA"/>
</dbReference>
<evidence type="ECO:0000313" key="2">
    <source>
        <dbReference type="EMBL" id="SHH45263.1"/>
    </source>
</evidence>
<dbReference type="SUPFAM" id="SSF55073">
    <property type="entry name" value="Nucleotide cyclase"/>
    <property type="match status" value="1"/>
</dbReference>
<dbReference type="InterPro" id="IPR050469">
    <property type="entry name" value="Diguanylate_Cyclase"/>
</dbReference>
<proteinExistence type="predicted"/>
<dbReference type="PANTHER" id="PTHR45138">
    <property type="entry name" value="REGULATORY COMPONENTS OF SENSORY TRANSDUCTION SYSTEM"/>
    <property type="match status" value="1"/>
</dbReference>
<dbReference type="Proteomes" id="UP000243255">
    <property type="component" value="Unassembled WGS sequence"/>
</dbReference>
<evidence type="ECO:0000259" key="1">
    <source>
        <dbReference type="PROSITE" id="PS50887"/>
    </source>
</evidence>
<sequence>MNYNNMSKEKLIEILIQKDNMLEKLRAENEELNYWANIDAMTGVLNKKSGLEVLEREFELSNNSMDNLVICFIDVDGLKIVNDTFGHKEGDKLLINITKILKESIRKTDFVIRMGGDEFLVVFPQMTIKEVNNVLERVLVLLDEINNANEKYNLSISYGFYQYERETKKELTINELIKRADAEMYKMKREKRRNYTKNVEKYKC</sequence>
<dbReference type="FunFam" id="3.30.70.270:FF:000001">
    <property type="entry name" value="Diguanylate cyclase domain protein"/>
    <property type="match status" value="1"/>
</dbReference>
<keyword evidence="3" id="KW-1185">Reference proteome</keyword>